<feature type="compositionally biased region" description="Polar residues" evidence="2">
    <location>
        <begin position="181"/>
        <end position="193"/>
    </location>
</feature>
<sequence length="419" mass="44828">MLKDLLGELVTEAQHELELAMPRSNCETPGGTSVTEVFLAPGTPRSTTAGAPGRAHSPQSRDHGQRRTSTPVQMAGGIISVATHDGEELHYPVVQGRAGGSISPQLQSAELSPNIAVLSNLASRVHRHTSIISRSTSCNSMLQGLIDSGGTDGETSFEAQEAYRHSRLTPSSIQRHRRVSVGTSRTPPATLTLRSEPVEASARGSPTQVATPSWSIPSTPRHSINRLPPSASRGDWPCLTAEGVLGSSVNVERSPQSGPEVAPLRVEEIGVSTPEMAEYFAESSLNAARGRGSSWILNNSSSASWPAFHEQIGPRRSPPDHSSQPTMQSDRHLLLERLMRFMDDQSASMQKLHQRIDALESTSNSLRERVLKIESNIFTNVGGVNRLPAAPSSSSIARTSGSLESVPRSSTRAPSKAAN</sequence>
<gene>
    <name evidence="3" type="ORF">LtaPh_3308400</name>
</gene>
<evidence type="ECO:0000256" key="1">
    <source>
        <dbReference type="SAM" id="Coils"/>
    </source>
</evidence>
<comment type="caution">
    <text evidence="3">The sequence shown here is derived from an EMBL/GenBank/DDBJ whole genome shotgun (WGS) entry which is preliminary data.</text>
</comment>
<feature type="region of interest" description="Disordered" evidence="2">
    <location>
        <begin position="382"/>
        <end position="419"/>
    </location>
</feature>
<feature type="region of interest" description="Disordered" evidence="2">
    <location>
        <begin position="306"/>
        <end position="327"/>
    </location>
</feature>
<keyword evidence="4" id="KW-1185">Reference proteome</keyword>
<feature type="region of interest" description="Disordered" evidence="2">
    <location>
        <begin position="168"/>
        <end position="233"/>
    </location>
</feature>
<name>A0A640KQA9_LEITA</name>
<feature type="region of interest" description="Disordered" evidence="2">
    <location>
        <begin position="39"/>
        <end position="71"/>
    </location>
</feature>
<dbReference type="OrthoDB" id="273583at2759"/>
<reference evidence="3" key="1">
    <citation type="submission" date="2019-11" db="EMBL/GenBank/DDBJ databases">
        <title>Leishmania tarentolae CDS.</title>
        <authorList>
            <person name="Goto Y."/>
            <person name="Yamagishi J."/>
        </authorList>
    </citation>
    <scope>NUCLEOTIDE SEQUENCE [LARGE SCALE GENOMIC DNA]</scope>
    <source>
        <strain evidence="3">Parrot Tar II</strain>
    </source>
</reference>
<dbReference type="VEuPathDB" id="TriTrypDB:LtaPh_3308400"/>
<keyword evidence="1" id="KW-0175">Coiled coil</keyword>
<evidence type="ECO:0000313" key="4">
    <source>
        <dbReference type="Proteomes" id="UP000419144"/>
    </source>
</evidence>
<accession>A0A640KQA9</accession>
<feature type="compositionally biased region" description="Polar residues" evidence="2">
    <location>
        <begin position="391"/>
        <end position="419"/>
    </location>
</feature>
<protein>
    <submittedName>
        <fullName evidence="3">Uncharacterized protein</fullName>
    </submittedName>
</protein>
<organism evidence="3 4">
    <name type="scientific">Leishmania tarentolae</name>
    <name type="common">Sauroleishmania tarentolae</name>
    <dbReference type="NCBI Taxonomy" id="5689"/>
    <lineage>
        <taxon>Eukaryota</taxon>
        <taxon>Discoba</taxon>
        <taxon>Euglenozoa</taxon>
        <taxon>Kinetoplastea</taxon>
        <taxon>Metakinetoplastina</taxon>
        <taxon>Trypanosomatida</taxon>
        <taxon>Trypanosomatidae</taxon>
        <taxon>Leishmaniinae</taxon>
        <taxon>Leishmania</taxon>
        <taxon>lizard Leishmania</taxon>
    </lineage>
</organism>
<proteinExistence type="predicted"/>
<feature type="coiled-coil region" evidence="1">
    <location>
        <begin position="342"/>
        <end position="376"/>
    </location>
</feature>
<evidence type="ECO:0000256" key="2">
    <source>
        <dbReference type="SAM" id="MobiDB-lite"/>
    </source>
</evidence>
<dbReference type="Proteomes" id="UP000419144">
    <property type="component" value="Unassembled WGS sequence"/>
</dbReference>
<feature type="compositionally biased region" description="Polar residues" evidence="2">
    <location>
        <begin position="204"/>
        <end position="222"/>
    </location>
</feature>
<dbReference type="EMBL" id="BLBS01000050">
    <property type="protein sequence ID" value="GET91816.1"/>
    <property type="molecule type" value="Genomic_DNA"/>
</dbReference>
<evidence type="ECO:0000313" key="3">
    <source>
        <dbReference type="EMBL" id="GET91816.1"/>
    </source>
</evidence>
<dbReference type="AlphaFoldDB" id="A0A640KQA9"/>